<organism evidence="2 3">
    <name type="scientific">Koribacter versatilis (strain Ellin345)</name>
    <dbReference type="NCBI Taxonomy" id="204669"/>
    <lineage>
        <taxon>Bacteria</taxon>
        <taxon>Pseudomonadati</taxon>
        <taxon>Acidobacteriota</taxon>
        <taxon>Terriglobia</taxon>
        <taxon>Terriglobales</taxon>
        <taxon>Candidatus Korobacteraceae</taxon>
        <taxon>Candidatus Korobacter</taxon>
    </lineage>
</organism>
<gene>
    <name evidence="2" type="ordered locus">Acid345_4108</name>
</gene>
<sequence>MAASYAFGIARNHPFFDGNKRTAFVVSLLFLGLNGFNVTATAEDRYAVFYALAEASLGETELTEWFAANTTAK</sequence>
<dbReference type="HOGENOM" id="CLU_115697_4_0_0"/>
<protein>
    <submittedName>
        <fullName evidence="2">Death-on-curing protein</fullName>
    </submittedName>
</protein>
<dbReference type="NCBIfam" id="TIGR01550">
    <property type="entry name" value="DOC_P1"/>
    <property type="match status" value="1"/>
</dbReference>
<dbReference type="AlphaFoldDB" id="Q1IJ42"/>
<dbReference type="KEGG" id="aba:Acid345_4108"/>
<dbReference type="InterPro" id="IPR036597">
    <property type="entry name" value="Fido-like_dom_sf"/>
</dbReference>
<feature type="domain" description="Fido" evidence="1">
    <location>
        <begin position="1"/>
        <end position="68"/>
    </location>
</feature>
<name>Q1IJ42_KORVE</name>
<dbReference type="PANTHER" id="PTHR39426">
    <property type="entry name" value="HOMOLOGY TO DEATH-ON-CURING PROTEIN OF PHAGE P1"/>
    <property type="match status" value="1"/>
</dbReference>
<dbReference type="GO" id="GO:0016301">
    <property type="term" value="F:kinase activity"/>
    <property type="evidence" value="ECO:0007669"/>
    <property type="project" value="InterPro"/>
</dbReference>
<dbReference type="InterPro" id="IPR053737">
    <property type="entry name" value="Type_II_TA_Toxin"/>
</dbReference>
<dbReference type="eggNOG" id="COG3654">
    <property type="taxonomic scope" value="Bacteria"/>
</dbReference>
<dbReference type="SUPFAM" id="SSF140931">
    <property type="entry name" value="Fic-like"/>
    <property type="match status" value="1"/>
</dbReference>
<evidence type="ECO:0000313" key="2">
    <source>
        <dbReference type="EMBL" id="ABF43108.1"/>
    </source>
</evidence>
<evidence type="ECO:0000259" key="1">
    <source>
        <dbReference type="PROSITE" id="PS51459"/>
    </source>
</evidence>
<dbReference type="InterPro" id="IPR003812">
    <property type="entry name" value="Fido"/>
</dbReference>
<dbReference type="Gene3D" id="1.20.120.1870">
    <property type="entry name" value="Fic/DOC protein, Fido domain"/>
    <property type="match status" value="1"/>
</dbReference>
<dbReference type="STRING" id="204669.Acid345_4108"/>
<dbReference type="EMBL" id="CP000360">
    <property type="protein sequence ID" value="ABF43108.1"/>
    <property type="molecule type" value="Genomic_DNA"/>
</dbReference>
<dbReference type="InterPro" id="IPR006440">
    <property type="entry name" value="Doc"/>
</dbReference>
<dbReference type="Pfam" id="PF02661">
    <property type="entry name" value="Fic"/>
    <property type="match status" value="1"/>
</dbReference>
<dbReference type="EnsemblBacteria" id="ABF43108">
    <property type="protein sequence ID" value="ABF43108"/>
    <property type="gene ID" value="Acid345_4108"/>
</dbReference>
<dbReference type="RefSeq" id="WP_011524907.1">
    <property type="nucleotide sequence ID" value="NC_008009.1"/>
</dbReference>
<reference evidence="2 3" key="1">
    <citation type="journal article" date="2009" name="Appl. Environ. Microbiol.">
        <title>Three genomes from the phylum Acidobacteria provide insight into the lifestyles of these microorganisms in soils.</title>
        <authorList>
            <person name="Ward N.L."/>
            <person name="Challacombe J.F."/>
            <person name="Janssen P.H."/>
            <person name="Henrissat B."/>
            <person name="Coutinho P.M."/>
            <person name="Wu M."/>
            <person name="Xie G."/>
            <person name="Haft D.H."/>
            <person name="Sait M."/>
            <person name="Badger J."/>
            <person name="Barabote R.D."/>
            <person name="Bradley B."/>
            <person name="Brettin T.S."/>
            <person name="Brinkac L.M."/>
            <person name="Bruce D."/>
            <person name="Creasy T."/>
            <person name="Daugherty S.C."/>
            <person name="Davidsen T.M."/>
            <person name="DeBoy R.T."/>
            <person name="Detter J.C."/>
            <person name="Dodson R.J."/>
            <person name="Durkin A.S."/>
            <person name="Ganapathy A."/>
            <person name="Gwinn-Giglio M."/>
            <person name="Han C.S."/>
            <person name="Khouri H."/>
            <person name="Kiss H."/>
            <person name="Kothari S.P."/>
            <person name="Madupu R."/>
            <person name="Nelson K.E."/>
            <person name="Nelson W.C."/>
            <person name="Paulsen I."/>
            <person name="Penn K."/>
            <person name="Ren Q."/>
            <person name="Rosovitz M.J."/>
            <person name="Selengut J.D."/>
            <person name="Shrivastava S."/>
            <person name="Sullivan S.A."/>
            <person name="Tapia R."/>
            <person name="Thompson L.S."/>
            <person name="Watkins K.L."/>
            <person name="Yang Q."/>
            <person name="Yu C."/>
            <person name="Zafar N."/>
            <person name="Zhou L."/>
            <person name="Kuske C.R."/>
        </authorList>
    </citation>
    <scope>NUCLEOTIDE SEQUENCE [LARGE SCALE GENOMIC DNA]</scope>
    <source>
        <strain evidence="2 3">Ellin345</strain>
    </source>
</reference>
<dbReference type="PANTHER" id="PTHR39426:SF1">
    <property type="entry name" value="HOMOLOGY TO DEATH-ON-CURING PROTEIN OF PHAGE P1"/>
    <property type="match status" value="1"/>
</dbReference>
<proteinExistence type="predicted"/>
<evidence type="ECO:0000313" key="3">
    <source>
        <dbReference type="Proteomes" id="UP000002432"/>
    </source>
</evidence>
<dbReference type="PROSITE" id="PS51459">
    <property type="entry name" value="FIDO"/>
    <property type="match status" value="1"/>
</dbReference>
<dbReference type="Proteomes" id="UP000002432">
    <property type="component" value="Chromosome"/>
</dbReference>
<accession>Q1IJ42</accession>
<keyword evidence="3" id="KW-1185">Reference proteome</keyword>